<evidence type="ECO:0000313" key="2">
    <source>
        <dbReference type="EMBL" id="OGM91317.1"/>
    </source>
</evidence>
<proteinExistence type="predicted"/>
<dbReference type="EMBL" id="MGIP01000011">
    <property type="protein sequence ID" value="OGM91317.1"/>
    <property type="molecule type" value="Genomic_DNA"/>
</dbReference>
<dbReference type="AlphaFoldDB" id="A0A1F8DRR5"/>
<organism evidence="2 3">
    <name type="scientific">Candidatus Wolfebacteria bacterium RIFCSPHIGHO2_01_FULL_48_22</name>
    <dbReference type="NCBI Taxonomy" id="1802555"/>
    <lineage>
        <taxon>Bacteria</taxon>
        <taxon>Candidatus Wolfeibacteriota</taxon>
    </lineage>
</organism>
<name>A0A1F8DRR5_9BACT</name>
<accession>A0A1F8DRR5</accession>
<dbReference type="Proteomes" id="UP000177029">
    <property type="component" value="Unassembled WGS sequence"/>
</dbReference>
<sequence length="209" mass="23859">MSENKKIVRISGSTQSSHDPFGNGLSIEGLSKEEFEDMTAMIVSGGNWVTTGDDRRLRVHPRREPLPSPTRDEDMLPFWSSAKQRELFKDKELIKFDDISGHLISPSIYISSLCGYHYSPENYKENAERLESFGFACLRSRRGRDSRFWEIWYLPGLVCAQGDFKEFLAESKKRSVKGKITESVEFLSKTILFGSLDVVIQRSCMVEDG</sequence>
<gene>
    <name evidence="2" type="ORF">A2755_02905</name>
</gene>
<dbReference type="STRING" id="1802555.A2755_02905"/>
<reference evidence="2 3" key="1">
    <citation type="journal article" date="2016" name="Nat. Commun.">
        <title>Thousands of microbial genomes shed light on interconnected biogeochemical processes in an aquifer system.</title>
        <authorList>
            <person name="Anantharaman K."/>
            <person name="Brown C.T."/>
            <person name="Hug L.A."/>
            <person name="Sharon I."/>
            <person name="Castelle C.J."/>
            <person name="Probst A.J."/>
            <person name="Thomas B.C."/>
            <person name="Singh A."/>
            <person name="Wilkins M.J."/>
            <person name="Karaoz U."/>
            <person name="Brodie E.L."/>
            <person name="Williams K.H."/>
            <person name="Hubbard S.S."/>
            <person name="Banfield J.F."/>
        </authorList>
    </citation>
    <scope>NUCLEOTIDE SEQUENCE [LARGE SCALE GENOMIC DNA]</scope>
</reference>
<feature type="region of interest" description="Disordered" evidence="1">
    <location>
        <begin position="1"/>
        <end position="25"/>
    </location>
</feature>
<evidence type="ECO:0000256" key="1">
    <source>
        <dbReference type="SAM" id="MobiDB-lite"/>
    </source>
</evidence>
<comment type="caution">
    <text evidence="2">The sequence shown here is derived from an EMBL/GenBank/DDBJ whole genome shotgun (WGS) entry which is preliminary data.</text>
</comment>
<protein>
    <submittedName>
        <fullName evidence="2">Uncharacterized protein</fullName>
    </submittedName>
</protein>
<evidence type="ECO:0000313" key="3">
    <source>
        <dbReference type="Proteomes" id="UP000177029"/>
    </source>
</evidence>